<proteinExistence type="predicted"/>
<evidence type="ECO:0000256" key="2">
    <source>
        <dbReference type="SAM" id="SignalP"/>
    </source>
</evidence>
<keyword evidence="4" id="KW-1185">Reference proteome</keyword>
<dbReference type="SUPFAM" id="SSF101756">
    <property type="entry name" value="Hypothetical protein YgiW"/>
    <property type="match status" value="1"/>
</dbReference>
<evidence type="ECO:0000313" key="3">
    <source>
        <dbReference type="EMBL" id="CAG9179668.1"/>
    </source>
</evidence>
<sequence>MSPARTLNPTRIAARIGASLALALLSAATAPALAQGTQPAQSGYTGPSTVPVMTVKQLLDQGKDDQQVTVRGKLARHIGGDRYVLVDSTGEMQVDIDKRYFPQGQPIDANDTVELTGEFDKETFGTSELDVKQVKLIPAR</sequence>
<comment type="caution">
    <text evidence="3">The sequence shown here is derived from an EMBL/GenBank/DDBJ whole genome shotgun (WGS) entry which is preliminary data.</text>
</comment>
<name>A0ABN7Z115_9BURK</name>
<evidence type="ECO:0000256" key="1">
    <source>
        <dbReference type="ARBA" id="ARBA00022729"/>
    </source>
</evidence>
<reference evidence="3 4" key="1">
    <citation type="submission" date="2021-08" db="EMBL/GenBank/DDBJ databases">
        <authorList>
            <person name="Peeters C."/>
        </authorList>
    </citation>
    <scope>NUCLEOTIDE SEQUENCE [LARGE SCALE GENOMIC DNA]</scope>
    <source>
        <strain evidence="3 4">LMG 21510</strain>
    </source>
</reference>
<dbReference type="InterPro" id="IPR036700">
    <property type="entry name" value="BOBF_sf"/>
</dbReference>
<protein>
    <submittedName>
        <fullName evidence="3">Protein YgiW</fullName>
    </submittedName>
</protein>
<keyword evidence="1 2" id="KW-0732">Signal</keyword>
<dbReference type="Pfam" id="PF04076">
    <property type="entry name" value="BOF"/>
    <property type="match status" value="1"/>
</dbReference>
<feature type="signal peptide" evidence="2">
    <location>
        <begin position="1"/>
        <end position="34"/>
    </location>
</feature>
<dbReference type="EMBL" id="CAJZAH010000004">
    <property type="protein sequence ID" value="CAG9179668.1"/>
    <property type="molecule type" value="Genomic_DNA"/>
</dbReference>
<dbReference type="PANTHER" id="PTHR36571">
    <property type="entry name" value="PROTEIN YGIW"/>
    <property type="match status" value="1"/>
</dbReference>
<accession>A0ABN7Z115</accession>
<dbReference type="InterPro" id="IPR005220">
    <property type="entry name" value="CarO-like"/>
</dbReference>
<dbReference type="Proteomes" id="UP000721236">
    <property type="component" value="Unassembled WGS sequence"/>
</dbReference>
<dbReference type="NCBIfam" id="NF033674">
    <property type="entry name" value="stress_OB_fold"/>
    <property type="match status" value="1"/>
</dbReference>
<dbReference type="RefSeq" id="WP_222207196.1">
    <property type="nucleotide sequence ID" value="NZ_CAJZAH010000004.1"/>
</dbReference>
<feature type="chain" id="PRO_5046373416" evidence="2">
    <location>
        <begin position="35"/>
        <end position="140"/>
    </location>
</feature>
<gene>
    <name evidence="3" type="primary">ygiW</name>
    <name evidence="3" type="ORF">LMG21510_03859</name>
</gene>
<organism evidence="3 4">
    <name type="scientific">Cupriavidus respiraculi</name>
    <dbReference type="NCBI Taxonomy" id="195930"/>
    <lineage>
        <taxon>Bacteria</taxon>
        <taxon>Pseudomonadati</taxon>
        <taxon>Pseudomonadota</taxon>
        <taxon>Betaproteobacteria</taxon>
        <taxon>Burkholderiales</taxon>
        <taxon>Burkholderiaceae</taxon>
        <taxon>Cupriavidus</taxon>
    </lineage>
</organism>
<dbReference type="PANTHER" id="PTHR36571:SF1">
    <property type="entry name" value="PROTEIN YGIW"/>
    <property type="match status" value="1"/>
</dbReference>
<evidence type="ECO:0000313" key="4">
    <source>
        <dbReference type="Proteomes" id="UP000721236"/>
    </source>
</evidence>
<dbReference type="Gene3D" id="2.40.50.200">
    <property type="entry name" value="Bacterial OB-fold"/>
    <property type="match status" value="1"/>
</dbReference>